<gene>
    <name evidence="6" type="ORF">ABIG07_004082</name>
    <name evidence="5" type="ORF">CIT37_03820</name>
</gene>
<reference evidence="5" key="3">
    <citation type="journal article" date="2018" name="Microbiol. Resour. Announc.">
        <title>Complete Genome Sequence of Bradyrhizobium ottawaense OO99(T), an Efficient Nitrogen-Fixing Symbiont of Soybean.</title>
        <authorList>
            <person name="Nguyen H.D.T."/>
            <person name="Cloutier S."/>
            <person name="Bromfield E.S.P."/>
        </authorList>
    </citation>
    <scope>NUCLEOTIDE SEQUENCE</scope>
    <source>
        <strain evidence="5">OO99</strain>
    </source>
</reference>
<evidence type="ECO:0000313" key="7">
    <source>
        <dbReference type="Proteomes" id="UP000215703"/>
    </source>
</evidence>
<organism evidence="5 7">
    <name type="scientific">Bradyrhizobium ottawaense</name>
    <dbReference type="NCBI Taxonomy" id="931866"/>
    <lineage>
        <taxon>Bacteria</taxon>
        <taxon>Pseudomonadati</taxon>
        <taxon>Pseudomonadota</taxon>
        <taxon>Alphaproteobacteria</taxon>
        <taxon>Hyphomicrobiales</taxon>
        <taxon>Nitrobacteraceae</taxon>
        <taxon>Bradyrhizobium</taxon>
    </lineage>
</organism>
<feature type="region of interest" description="Disordered" evidence="2">
    <location>
        <begin position="177"/>
        <end position="206"/>
    </location>
</feature>
<feature type="signal peptide" evidence="3">
    <location>
        <begin position="1"/>
        <end position="33"/>
    </location>
</feature>
<dbReference type="InterPro" id="IPR036737">
    <property type="entry name" value="OmpA-like_sf"/>
</dbReference>
<sequence>MRYNRTSRRAPCRPCAALLTLLCLATATRATSAAVREDNCGAHGTCVNALYQKLALINGGPVETGGTIVIREPLICFPRGASRLSGHVWSSDKKRPAAIIREIKELGALLVAANRDSGRPSKSRLLVRVSGFADSEGGDDSNLKLSFQRAQTIAALLRQSAPGVPLALEIEGRGQAKANSGAGGACADPARPATEAAGEPAPQPSHRRVEIEILSAALTHASAPSPESDDMALRLFPEGSMPYGPFRVTLAEGDLKIDAISKACRTPIAAPASEAPANRPPAEFEYPSTPWVELARPGGSVDSAKYPLHQFEPNLSGSVEVVPVRRLNGTRTTDGVRIVLRLAKAESTPYLIPGYWAVALHLATLPQKLTSSVGNPAVENPATKPWERIVDCYASIAAGRTASKLVDESHKLLNGQIVSEVVSRLPKTIDGMMLHTHRADRNFHFFDLHPAMSLRFKSTSVDPVSRTMQPGAPLDLATQADPIDPYALVPRPRKVAAPRGRAASDLFLAYMLSGRLNRPSSLGAESAEAESAKAEHANAENANAENAKAESAAGAAVEAGTTLKLGALASHVVFEDLLQQGVVRVFLPRNLRQVQTIATIPSPAIYFSKAPDSLAQNPATLIVAAQDLAALDKFTADAHTTAFDRTVLCKPEYQVACAVALGGLTYSPNVKIEIGGQDRQVPLGARLAHVLPADIQKGCFEPIKDATDQWPPGARLGKAVTIELGGLPAPLIIDRKDCRLLGLPLTEGSRISW</sequence>
<dbReference type="SUPFAM" id="SSF103088">
    <property type="entry name" value="OmpA-like"/>
    <property type="match status" value="1"/>
</dbReference>
<evidence type="ECO:0000256" key="2">
    <source>
        <dbReference type="SAM" id="MobiDB-lite"/>
    </source>
</evidence>
<dbReference type="OrthoDB" id="8250380at2"/>
<dbReference type="RefSeq" id="WP_028143546.1">
    <property type="nucleotide sequence ID" value="NZ_JBIYEX010000001.1"/>
</dbReference>
<evidence type="ECO:0000313" key="5">
    <source>
        <dbReference type="EMBL" id="AWL91485.1"/>
    </source>
</evidence>
<feature type="domain" description="OmpA-like" evidence="4">
    <location>
        <begin position="64"/>
        <end position="217"/>
    </location>
</feature>
<keyword evidence="3" id="KW-0732">Signal</keyword>
<dbReference type="GeneID" id="92969793"/>
<reference evidence="5 7" key="2">
    <citation type="journal article" date="2017" name="Syst. Appl. Microbiol.">
        <title>Soybeans inoculated with root zone soils of Canadian native legumes harbour diverse and novel Bradyrhizobium spp. that possess agricultural potential.</title>
        <authorList>
            <person name="Bromfield E.S.P."/>
            <person name="Cloutier S."/>
            <person name="Tambong J.T."/>
            <person name="Tran Thi T.V."/>
        </authorList>
    </citation>
    <scope>NUCLEOTIDE SEQUENCE [LARGE SCALE GENOMIC DNA]</scope>
    <source>
        <strain evidence="5 7">OO99</strain>
    </source>
</reference>
<evidence type="ECO:0000313" key="6">
    <source>
        <dbReference type="EMBL" id="MEY9455134.1"/>
    </source>
</evidence>
<dbReference type="EMBL" id="JBGBZJ010000003">
    <property type="protein sequence ID" value="MEY9455134.1"/>
    <property type="molecule type" value="Genomic_DNA"/>
</dbReference>
<reference evidence="5 7" key="1">
    <citation type="journal article" date="2014" name="Int. J. Syst. Evol. Microbiol.">
        <title>Bradyrhizobium ottawaense sp. nov., a symbiotic nitrogen fixing bacterium from root nodules of soybeans in Canada.</title>
        <authorList>
            <person name="Yu X."/>
            <person name="Cloutier S."/>
            <person name="Tambong J.T."/>
            <person name="Bromfield E.S."/>
        </authorList>
    </citation>
    <scope>NUCLEOTIDE SEQUENCE [LARGE SCALE GENOMIC DNA]</scope>
    <source>
        <strain evidence="5 7">OO99</strain>
    </source>
</reference>
<name>A0A2U8P1D6_9BRAD</name>
<feature type="chain" id="PRO_5016097176" description="OmpA-like domain-containing protein" evidence="3">
    <location>
        <begin position="34"/>
        <end position="753"/>
    </location>
</feature>
<dbReference type="InterPro" id="IPR006665">
    <property type="entry name" value="OmpA-like"/>
</dbReference>
<proteinExistence type="predicted"/>
<evidence type="ECO:0000313" key="8">
    <source>
        <dbReference type="Proteomes" id="UP001565369"/>
    </source>
</evidence>
<dbReference type="KEGG" id="bot:CIT37_03820"/>
<evidence type="ECO:0000256" key="3">
    <source>
        <dbReference type="SAM" id="SignalP"/>
    </source>
</evidence>
<dbReference type="Gene3D" id="3.30.1330.60">
    <property type="entry name" value="OmpA-like domain"/>
    <property type="match status" value="1"/>
</dbReference>
<dbReference type="PROSITE" id="PS51123">
    <property type="entry name" value="OMPA_2"/>
    <property type="match status" value="1"/>
</dbReference>
<keyword evidence="1" id="KW-0472">Membrane</keyword>
<dbReference type="GO" id="GO:0016020">
    <property type="term" value="C:membrane"/>
    <property type="evidence" value="ECO:0007669"/>
    <property type="project" value="UniProtKB-UniRule"/>
</dbReference>
<dbReference type="Proteomes" id="UP000215703">
    <property type="component" value="Chromosome"/>
</dbReference>
<reference evidence="6 8" key="4">
    <citation type="submission" date="2024-07" db="EMBL/GenBank/DDBJ databases">
        <title>Genomic Encyclopedia of Type Strains, Phase V (KMG-V): Genome sequencing to study the core and pangenomes of soil and plant-associated prokaryotes.</title>
        <authorList>
            <person name="Whitman W."/>
        </authorList>
    </citation>
    <scope>NUCLEOTIDE SEQUENCE [LARGE SCALE GENOMIC DNA]</scope>
    <source>
        <strain evidence="6 8">USDA 152</strain>
    </source>
</reference>
<accession>A0A2U8P1D6</accession>
<evidence type="ECO:0000259" key="4">
    <source>
        <dbReference type="PROSITE" id="PS51123"/>
    </source>
</evidence>
<protein>
    <recommendedName>
        <fullName evidence="4">OmpA-like domain-containing protein</fullName>
    </recommendedName>
</protein>
<feature type="region of interest" description="Disordered" evidence="2">
    <location>
        <begin position="522"/>
        <end position="546"/>
    </location>
</feature>
<evidence type="ECO:0000256" key="1">
    <source>
        <dbReference type="PROSITE-ProRule" id="PRU00473"/>
    </source>
</evidence>
<keyword evidence="8" id="KW-1185">Reference proteome</keyword>
<dbReference type="AlphaFoldDB" id="A0A2U8P1D6"/>
<dbReference type="Proteomes" id="UP001565369">
    <property type="component" value="Unassembled WGS sequence"/>
</dbReference>
<dbReference type="EMBL" id="CP029425">
    <property type="protein sequence ID" value="AWL91485.1"/>
    <property type="molecule type" value="Genomic_DNA"/>
</dbReference>